<dbReference type="PANTHER" id="PTHR13847">
    <property type="entry name" value="SARCOSINE DEHYDROGENASE-RELATED"/>
    <property type="match status" value="1"/>
</dbReference>
<dbReference type="GO" id="GO:0005737">
    <property type="term" value="C:cytoplasm"/>
    <property type="evidence" value="ECO:0007669"/>
    <property type="project" value="TreeGrafter"/>
</dbReference>
<dbReference type="Pfam" id="PF01266">
    <property type="entry name" value="DAO"/>
    <property type="match status" value="1"/>
</dbReference>
<dbReference type="RefSeq" id="WP_059930064.1">
    <property type="nucleotide sequence ID" value="NZ_LPDO01000080.1"/>
</dbReference>
<accession>A0AAW3N5J0</accession>
<feature type="domain" description="FAD dependent oxidoreductase" evidence="2">
    <location>
        <begin position="34"/>
        <end position="390"/>
    </location>
</feature>
<sequence>MQNFANQPHAASYYAATANDATRHPPLAGAVDADVCVIGAGLTGLSAALNLAERGHSVVVLEASQVGWAASGRNGGQLIGGYACDIDTFARYLPDADVKRIWAMGLETLSLVKSRIAQHDIDCAFTPGYVTAANTARDADALKRWRDEAATRFGYDRLRFVEADDIGGYVQSSRYRGGLYDPDSGHLHPLNYTLGLARAATGAGVRIHEQSCVTRVRDIPAGHLVETEQGHVRARFVVLACNAYIGALVGALAPALARKIMPVGTYVIATEPLGESRAAALMPARAAVCDSRFVLDYFRPAPDTRLVWGGKVSYSTRQPRHLAQAMRADMLKTFPQLADVKVEYAWGGFVDITMNRAPHFGRVAPTLYFAQGFSGHGVNTTALAGKLIAEAIDGQASRFDLFGKVPHRDFPGGALLRTPALVLAMSWYRLLDAFGVH</sequence>
<dbReference type="InterPro" id="IPR036188">
    <property type="entry name" value="FAD/NAD-bd_sf"/>
</dbReference>
<dbReference type="Gene3D" id="3.30.9.10">
    <property type="entry name" value="D-Amino Acid Oxidase, subunit A, domain 2"/>
    <property type="match status" value="1"/>
</dbReference>
<organism evidence="3 4">
    <name type="scientific">Burkholderia ubonensis</name>
    <dbReference type="NCBI Taxonomy" id="101571"/>
    <lineage>
        <taxon>Bacteria</taxon>
        <taxon>Pseudomonadati</taxon>
        <taxon>Pseudomonadota</taxon>
        <taxon>Betaproteobacteria</taxon>
        <taxon>Burkholderiales</taxon>
        <taxon>Burkholderiaceae</taxon>
        <taxon>Burkholderia</taxon>
        <taxon>Burkholderia cepacia complex</taxon>
    </lineage>
</organism>
<dbReference type="EMBL" id="LPDO01000080">
    <property type="protein sequence ID" value="KVT52604.1"/>
    <property type="molecule type" value="Genomic_DNA"/>
</dbReference>
<reference evidence="3 4" key="1">
    <citation type="submission" date="2015-11" db="EMBL/GenBank/DDBJ databases">
        <title>Expanding the genomic diversity of Burkholderia species for the development of highly accurate diagnostics.</title>
        <authorList>
            <person name="Sahl J."/>
            <person name="Keim P."/>
            <person name="Wagner D."/>
        </authorList>
    </citation>
    <scope>NUCLEOTIDE SEQUENCE [LARGE SCALE GENOMIC DNA]</scope>
    <source>
        <strain evidence="3 4">MSMB1137WGS</strain>
    </source>
</reference>
<dbReference type="Gene3D" id="3.50.50.60">
    <property type="entry name" value="FAD/NAD(P)-binding domain"/>
    <property type="match status" value="1"/>
</dbReference>
<evidence type="ECO:0000256" key="1">
    <source>
        <dbReference type="ARBA" id="ARBA00023002"/>
    </source>
</evidence>
<gene>
    <name evidence="3" type="ORF">WK53_00045</name>
</gene>
<protein>
    <submittedName>
        <fullName evidence="3">FAD-dependent oxidoreductase</fullName>
    </submittedName>
</protein>
<dbReference type="InterPro" id="IPR006076">
    <property type="entry name" value="FAD-dep_OxRdtase"/>
</dbReference>
<proteinExistence type="predicted"/>
<dbReference type="SUPFAM" id="SSF51971">
    <property type="entry name" value="Nucleotide-binding domain"/>
    <property type="match status" value="1"/>
</dbReference>
<evidence type="ECO:0000313" key="3">
    <source>
        <dbReference type="EMBL" id="KVT52604.1"/>
    </source>
</evidence>
<dbReference type="PANTHER" id="PTHR13847:SF281">
    <property type="entry name" value="FAD DEPENDENT OXIDOREDUCTASE DOMAIN-CONTAINING PROTEIN"/>
    <property type="match status" value="1"/>
</dbReference>
<comment type="caution">
    <text evidence="3">The sequence shown here is derived from an EMBL/GenBank/DDBJ whole genome shotgun (WGS) entry which is preliminary data.</text>
</comment>
<evidence type="ECO:0000259" key="2">
    <source>
        <dbReference type="Pfam" id="PF01266"/>
    </source>
</evidence>
<dbReference type="GO" id="GO:0016491">
    <property type="term" value="F:oxidoreductase activity"/>
    <property type="evidence" value="ECO:0007669"/>
    <property type="project" value="UniProtKB-KW"/>
</dbReference>
<evidence type="ECO:0000313" key="4">
    <source>
        <dbReference type="Proteomes" id="UP000056732"/>
    </source>
</evidence>
<dbReference type="AlphaFoldDB" id="A0AAW3N5J0"/>
<name>A0AAW3N5J0_9BURK</name>
<dbReference type="Proteomes" id="UP000056732">
    <property type="component" value="Unassembled WGS sequence"/>
</dbReference>
<keyword evidence="1" id="KW-0560">Oxidoreductase</keyword>